<protein>
    <recommendedName>
        <fullName evidence="1">Barstar (barnase inhibitor) domain-containing protein</fullName>
    </recommendedName>
</protein>
<feature type="domain" description="Barstar (barnase inhibitor)" evidence="1">
    <location>
        <begin position="3"/>
        <end position="83"/>
    </location>
</feature>
<evidence type="ECO:0000313" key="2">
    <source>
        <dbReference type="EMBL" id="MPM74225.1"/>
    </source>
</evidence>
<reference evidence="2" key="1">
    <citation type="submission" date="2019-08" db="EMBL/GenBank/DDBJ databases">
        <authorList>
            <person name="Kucharzyk K."/>
            <person name="Murdoch R.W."/>
            <person name="Higgins S."/>
            <person name="Loffler F."/>
        </authorList>
    </citation>
    <scope>NUCLEOTIDE SEQUENCE</scope>
</reference>
<dbReference type="InterPro" id="IPR000468">
    <property type="entry name" value="Barstar"/>
</dbReference>
<proteinExistence type="predicted"/>
<organism evidence="2">
    <name type="scientific">bioreactor metagenome</name>
    <dbReference type="NCBI Taxonomy" id="1076179"/>
    <lineage>
        <taxon>unclassified sequences</taxon>
        <taxon>metagenomes</taxon>
        <taxon>ecological metagenomes</taxon>
    </lineage>
</organism>
<dbReference type="EMBL" id="VSSQ01025826">
    <property type="protein sequence ID" value="MPM74225.1"/>
    <property type="molecule type" value="Genomic_DNA"/>
</dbReference>
<dbReference type="AlphaFoldDB" id="A0A645CBC9"/>
<accession>A0A645CBC9</accession>
<comment type="caution">
    <text evidence="2">The sequence shown here is derived from an EMBL/GenBank/DDBJ whole genome shotgun (WGS) entry which is preliminary data.</text>
</comment>
<dbReference type="Gene3D" id="3.30.370.10">
    <property type="entry name" value="Barstar-like"/>
    <property type="match status" value="1"/>
</dbReference>
<gene>
    <name evidence="2" type="ORF">SDC9_121210</name>
</gene>
<sequence length="88" mass="10000">MKKIILEIADFTLPEQLHLYLQDALSLPGDCETLDEVYDFLTDIDEPMTIVLPQEVADDEHLGEYGERLLTVFDEAAAENSNLKVEVF</sequence>
<dbReference type="SUPFAM" id="SSF52038">
    <property type="entry name" value="Barstar-related"/>
    <property type="match status" value="1"/>
</dbReference>
<evidence type="ECO:0000259" key="1">
    <source>
        <dbReference type="Pfam" id="PF01337"/>
    </source>
</evidence>
<name>A0A645CBC9_9ZZZZ</name>
<dbReference type="Pfam" id="PF01337">
    <property type="entry name" value="Barstar"/>
    <property type="match status" value="1"/>
</dbReference>
<dbReference type="InterPro" id="IPR035905">
    <property type="entry name" value="Barstar-like_sf"/>
</dbReference>